<keyword evidence="1" id="KW-0132">Cell division</keyword>
<dbReference type="STRING" id="4072.A0A2G3A599"/>
<dbReference type="PROSITE" id="PS00101">
    <property type="entry name" value="HEXAPEP_TRANSFERASES"/>
    <property type="match status" value="1"/>
</dbReference>
<dbReference type="GO" id="GO:0000082">
    <property type="term" value="P:G1/S transition of mitotic cell cycle"/>
    <property type="evidence" value="ECO:0000318"/>
    <property type="project" value="GO_Central"/>
</dbReference>
<dbReference type="InterPro" id="IPR018357">
    <property type="entry name" value="Hexapep_transf_CS"/>
</dbReference>
<dbReference type="Pfam" id="PF00134">
    <property type="entry name" value="Cyclin_N"/>
    <property type="match status" value="1"/>
</dbReference>
<dbReference type="GO" id="GO:0016538">
    <property type="term" value="F:cyclin-dependent protein serine/threonine kinase regulator activity"/>
    <property type="evidence" value="ECO:0000318"/>
    <property type="project" value="GO_Central"/>
</dbReference>
<dbReference type="SUPFAM" id="SSF56672">
    <property type="entry name" value="DNA/RNA polymerases"/>
    <property type="match status" value="1"/>
</dbReference>
<comment type="caution">
    <text evidence="8">The sequence shown here is derived from an EMBL/GenBank/DDBJ whole genome shotgun (WGS) entry which is preliminary data.</text>
</comment>
<reference evidence="8 9" key="1">
    <citation type="journal article" date="2014" name="Nat. Genet.">
        <title>Genome sequence of the hot pepper provides insights into the evolution of pungency in Capsicum species.</title>
        <authorList>
            <person name="Kim S."/>
            <person name="Park M."/>
            <person name="Yeom S.I."/>
            <person name="Kim Y.M."/>
            <person name="Lee J.M."/>
            <person name="Lee H.A."/>
            <person name="Seo E."/>
            <person name="Choi J."/>
            <person name="Cheong K."/>
            <person name="Kim K.T."/>
            <person name="Jung K."/>
            <person name="Lee G.W."/>
            <person name="Oh S.K."/>
            <person name="Bae C."/>
            <person name="Kim S.B."/>
            <person name="Lee H.Y."/>
            <person name="Kim S.Y."/>
            <person name="Kim M.S."/>
            <person name="Kang B.C."/>
            <person name="Jo Y.D."/>
            <person name="Yang H.B."/>
            <person name="Jeong H.J."/>
            <person name="Kang W.H."/>
            <person name="Kwon J.K."/>
            <person name="Shin C."/>
            <person name="Lim J.Y."/>
            <person name="Park J.H."/>
            <person name="Huh J.H."/>
            <person name="Kim J.S."/>
            <person name="Kim B.D."/>
            <person name="Cohen O."/>
            <person name="Paran I."/>
            <person name="Suh M.C."/>
            <person name="Lee S.B."/>
            <person name="Kim Y.K."/>
            <person name="Shin Y."/>
            <person name="Noh S.J."/>
            <person name="Park J."/>
            <person name="Seo Y.S."/>
            <person name="Kwon S.Y."/>
            <person name="Kim H.A."/>
            <person name="Park J.M."/>
            <person name="Kim H.J."/>
            <person name="Choi S.B."/>
            <person name="Bosland P.W."/>
            <person name="Reeves G."/>
            <person name="Jo S.H."/>
            <person name="Lee B.W."/>
            <person name="Cho H.T."/>
            <person name="Choi H.S."/>
            <person name="Lee M.S."/>
            <person name="Yu Y."/>
            <person name="Do Choi Y."/>
            <person name="Park B.S."/>
            <person name="van Deynze A."/>
            <person name="Ashrafi H."/>
            <person name="Hill T."/>
            <person name="Kim W.T."/>
            <person name="Pai H.S."/>
            <person name="Ahn H.K."/>
            <person name="Yeam I."/>
            <person name="Giovannoni J.J."/>
            <person name="Rose J.K."/>
            <person name="Sorensen I."/>
            <person name="Lee S.J."/>
            <person name="Kim R.W."/>
            <person name="Choi I.Y."/>
            <person name="Choi B.S."/>
            <person name="Lim J.S."/>
            <person name="Lee Y.H."/>
            <person name="Choi D."/>
        </authorList>
    </citation>
    <scope>NUCLEOTIDE SEQUENCE [LARGE SCALE GENOMIC DNA]</scope>
    <source>
        <strain evidence="9">cv. CM334</strain>
    </source>
</reference>
<keyword evidence="4" id="KW-0131">Cell cycle</keyword>
<keyword evidence="2" id="KW-0808">Transferase</keyword>
<dbReference type="SMART" id="SM01332">
    <property type="entry name" value="Cyclin_C"/>
    <property type="match status" value="1"/>
</dbReference>
<name>A0A2G3A599_CAPAN</name>
<evidence type="ECO:0000256" key="4">
    <source>
        <dbReference type="ARBA" id="ARBA00023306"/>
    </source>
</evidence>
<evidence type="ECO:0000256" key="5">
    <source>
        <dbReference type="RuleBase" id="RU000383"/>
    </source>
</evidence>
<feature type="domain" description="Cyclin C-terminal" evidence="7">
    <location>
        <begin position="396"/>
        <end position="518"/>
    </location>
</feature>
<dbReference type="Pfam" id="PF02984">
    <property type="entry name" value="Cyclin_C"/>
    <property type="match status" value="1"/>
</dbReference>
<proteinExistence type="inferred from homology"/>
<evidence type="ECO:0000259" key="7">
    <source>
        <dbReference type="SMART" id="SM01332"/>
    </source>
</evidence>
<dbReference type="InterPro" id="IPR001451">
    <property type="entry name" value="Hexapep"/>
</dbReference>
<evidence type="ECO:0000313" key="9">
    <source>
        <dbReference type="Proteomes" id="UP000222542"/>
    </source>
</evidence>
<dbReference type="GO" id="GO:0000307">
    <property type="term" value="C:cyclin-dependent protein kinase holoenzyme complex"/>
    <property type="evidence" value="ECO:0000318"/>
    <property type="project" value="GO_Central"/>
</dbReference>
<dbReference type="EMBL" id="AYRZ02000002">
    <property type="protein sequence ID" value="PHT89388.1"/>
    <property type="molecule type" value="Genomic_DNA"/>
</dbReference>
<feature type="domain" description="Cyclin-like" evidence="6">
    <location>
        <begin position="400"/>
        <end position="487"/>
    </location>
</feature>
<dbReference type="AlphaFoldDB" id="A0A2G3A599"/>
<organism evidence="8 9">
    <name type="scientific">Capsicum annuum</name>
    <name type="common">Capsicum pepper</name>
    <dbReference type="NCBI Taxonomy" id="4072"/>
    <lineage>
        <taxon>Eukaryota</taxon>
        <taxon>Viridiplantae</taxon>
        <taxon>Streptophyta</taxon>
        <taxon>Embryophyta</taxon>
        <taxon>Tracheophyta</taxon>
        <taxon>Spermatophyta</taxon>
        <taxon>Magnoliopsida</taxon>
        <taxon>eudicotyledons</taxon>
        <taxon>Gunneridae</taxon>
        <taxon>Pentapetalae</taxon>
        <taxon>asterids</taxon>
        <taxon>lamiids</taxon>
        <taxon>Solanales</taxon>
        <taxon>Solanaceae</taxon>
        <taxon>Solanoideae</taxon>
        <taxon>Capsiceae</taxon>
        <taxon>Capsicum</taxon>
    </lineage>
</organism>
<dbReference type="FunFam" id="1.10.472.10:FF:000001">
    <property type="entry name" value="G2/mitotic-specific cyclin"/>
    <property type="match status" value="1"/>
</dbReference>
<dbReference type="InterPro" id="IPR043502">
    <property type="entry name" value="DNA/RNA_pol_sf"/>
</dbReference>
<dbReference type="PANTHER" id="PTHR10177">
    <property type="entry name" value="CYCLINS"/>
    <property type="match status" value="1"/>
</dbReference>
<dbReference type="GO" id="GO:0005737">
    <property type="term" value="C:cytoplasm"/>
    <property type="evidence" value="ECO:0000318"/>
    <property type="project" value="GO_Central"/>
</dbReference>
<dbReference type="GO" id="GO:0005634">
    <property type="term" value="C:nucleus"/>
    <property type="evidence" value="ECO:0000318"/>
    <property type="project" value="GO_Central"/>
</dbReference>
<dbReference type="Proteomes" id="UP000222542">
    <property type="component" value="Unassembled WGS sequence"/>
</dbReference>
<dbReference type="InterPro" id="IPR036915">
    <property type="entry name" value="Cyclin-like_sf"/>
</dbReference>
<keyword evidence="3 5" id="KW-0195">Cyclin</keyword>
<comment type="similarity">
    <text evidence="5">Belongs to the cyclin family.</text>
</comment>
<dbReference type="InterPro" id="IPR048258">
    <property type="entry name" value="Cyclins_cyclin-box"/>
</dbReference>
<evidence type="ECO:0000313" key="8">
    <source>
        <dbReference type="EMBL" id="PHT89388.1"/>
    </source>
</evidence>
<dbReference type="InterPro" id="IPR011004">
    <property type="entry name" value="Trimer_LpxA-like_sf"/>
</dbReference>
<dbReference type="GO" id="GO:0051301">
    <property type="term" value="P:cell division"/>
    <property type="evidence" value="ECO:0007669"/>
    <property type="project" value="UniProtKB-KW"/>
</dbReference>
<evidence type="ECO:0000256" key="2">
    <source>
        <dbReference type="ARBA" id="ARBA00022679"/>
    </source>
</evidence>
<dbReference type="Pfam" id="PF00132">
    <property type="entry name" value="Hexapep"/>
    <property type="match status" value="1"/>
</dbReference>
<dbReference type="InterPro" id="IPR013763">
    <property type="entry name" value="Cyclin-like_dom"/>
</dbReference>
<protein>
    <submittedName>
        <fullName evidence="8">G2/mitotic-specific cyclin-2</fullName>
    </submittedName>
</protein>
<reference evidence="8 9" key="2">
    <citation type="journal article" date="2017" name="Genome Biol.">
        <title>New reference genome sequences of hot pepper reveal the massive evolution of plant disease-resistance genes by retroduplication.</title>
        <authorList>
            <person name="Kim S."/>
            <person name="Park J."/>
            <person name="Yeom S.I."/>
            <person name="Kim Y.M."/>
            <person name="Seo E."/>
            <person name="Kim K.T."/>
            <person name="Kim M.S."/>
            <person name="Lee J.M."/>
            <person name="Cheong K."/>
            <person name="Shin H.S."/>
            <person name="Kim S.B."/>
            <person name="Han K."/>
            <person name="Lee J."/>
            <person name="Park M."/>
            <person name="Lee H.A."/>
            <person name="Lee H.Y."/>
            <person name="Lee Y."/>
            <person name="Oh S."/>
            <person name="Lee J.H."/>
            <person name="Choi E."/>
            <person name="Choi E."/>
            <person name="Lee S.E."/>
            <person name="Jeon J."/>
            <person name="Kim H."/>
            <person name="Choi G."/>
            <person name="Song H."/>
            <person name="Lee J."/>
            <person name="Lee S.C."/>
            <person name="Kwon J.K."/>
            <person name="Lee H.Y."/>
            <person name="Koo N."/>
            <person name="Hong Y."/>
            <person name="Kim R.W."/>
            <person name="Kang W.H."/>
            <person name="Huh J.H."/>
            <person name="Kang B.C."/>
            <person name="Yang T.J."/>
            <person name="Lee Y.H."/>
            <person name="Bennetzen J.L."/>
            <person name="Choi D."/>
        </authorList>
    </citation>
    <scope>NUCLEOTIDE SEQUENCE [LARGE SCALE GENOMIC DNA]</scope>
    <source>
        <strain evidence="9">cv. CM334</strain>
    </source>
</reference>
<dbReference type="InterPro" id="IPR006671">
    <property type="entry name" value="Cyclin_N"/>
</dbReference>
<evidence type="ECO:0000259" key="6">
    <source>
        <dbReference type="SMART" id="SM00385"/>
    </source>
</evidence>
<gene>
    <name evidence="8" type="ORF">T459_04501</name>
</gene>
<dbReference type="PROSITE" id="PS00292">
    <property type="entry name" value="CYCLINS"/>
    <property type="match status" value="1"/>
</dbReference>
<dbReference type="InterPro" id="IPR004367">
    <property type="entry name" value="Cyclin_C-dom"/>
</dbReference>
<dbReference type="SUPFAM" id="SSF47954">
    <property type="entry name" value="Cyclin-like"/>
    <property type="match status" value="2"/>
</dbReference>
<evidence type="ECO:0000256" key="3">
    <source>
        <dbReference type="ARBA" id="ARBA00023127"/>
    </source>
</evidence>
<dbReference type="GO" id="GO:0016740">
    <property type="term" value="F:transferase activity"/>
    <property type="evidence" value="ECO:0007669"/>
    <property type="project" value="UniProtKB-KW"/>
</dbReference>
<dbReference type="Gene3D" id="1.10.472.10">
    <property type="entry name" value="Cyclin-like"/>
    <property type="match status" value="3"/>
</dbReference>
<dbReference type="InterPro" id="IPR039361">
    <property type="entry name" value="Cyclin"/>
</dbReference>
<dbReference type="SUPFAM" id="SSF51161">
    <property type="entry name" value="Trimeric LpxA-like enzymes"/>
    <property type="match status" value="1"/>
</dbReference>
<sequence length="576" mass="65478">MSEVVFFGFVMSSREVKVNESKIDAIRNWPTLKSISEIRSFHWLSSFIGNLSKDLVGNLIHLSGITITAPLTKVYDKVPREVLWRCLEARGVPVEYIRPIKNMYDGAKTRMRTVRVDLEHLPVLTGLYQKSTLNSFLFTLVPDVLTRVSKKRLSRTKTECLKCKFNDVKDVSDLVKLDSQFVCHKAVMAKFDREIRQARRALRAINQNVLATHRVTGLLGRNINDFEKENKKPKLADEKFKVWDEHEATEDQSMPMCLEQPETFSNEKITEIEVEMEDVYEEALIDIDSDDANNPLAVVDYVGDLYANYRKMEVYSCVSPNYMDQQLDIDGWMRAILIDWLIEVHLKFELKDETLYLTINLIDRFLEKQAVPKPELQLVGLEKAMLNTLQYSVSVPTAYVFMTRFLKDAQADKKLEVLSFFLIKLCLVEYEMLKYPPSFMAAAAIYTAQCTLYGVKEWTTTCEWPTGYSEDTLLHPKIGQGALIGASVTILGNIKVGEGAMVGADSLVMKDVPLHSIVTGIPTKVIGYVDDQDPSLNMKHDASKEFFQKVAISCKEARSNDNGSTLEINGDTSSFD</sequence>
<evidence type="ECO:0000256" key="1">
    <source>
        <dbReference type="ARBA" id="ARBA00022618"/>
    </source>
</evidence>
<dbReference type="Gramene" id="PHT89388">
    <property type="protein sequence ID" value="PHT89388"/>
    <property type="gene ID" value="T459_04501"/>
</dbReference>
<accession>A0A2G3A599</accession>
<dbReference type="SMART" id="SM00385">
    <property type="entry name" value="CYCLIN"/>
    <property type="match status" value="1"/>
</dbReference>
<keyword evidence="9" id="KW-1185">Reference proteome</keyword>